<evidence type="ECO:0000313" key="1">
    <source>
        <dbReference type="EMBL" id="KAH7110997.1"/>
    </source>
</evidence>
<sequence>MQPSQSEDIKVALDIKQEPSFKFEEDFPEEEIFVQDDPGFRIEDLIGEGSGDNVGVSKTEDTIKAQTSAESAKRDYSLYSSLLSILPYAINDTERGDGQGPEALGGTKGQKAAIAGDGLYCCMKKNDDEAKPEGPCRPF</sequence>
<evidence type="ECO:0000313" key="2">
    <source>
        <dbReference type="Proteomes" id="UP000717696"/>
    </source>
</evidence>
<organism evidence="1 2">
    <name type="scientific">Dactylonectria estremocensis</name>
    <dbReference type="NCBI Taxonomy" id="1079267"/>
    <lineage>
        <taxon>Eukaryota</taxon>
        <taxon>Fungi</taxon>
        <taxon>Dikarya</taxon>
        <taxon>Ascomycota</taxon>
        <taxon>Pezizomycotina</taxon>
        <taxon>Sordariomycetes</taxon>
        <taxon>Hypocreomycetidae</taxon>
        <taxon>Hypocreales</taxon>
        <taxon>Nectriaceae</taxon>
        <taxon>Dactylonectria</taxon>
    </lineage>
</organism>
<accession>A0A9P9D232</accession>
<dbReference type="EMBL" id="JAGMUU010000059">
    <property type="protein sequence ID" value="KAH7110997.1"/>
    <property type="molecule type" value="Genomic_DNA"/>
</dbReference>
<keyword evidence="2" id="KW-1185">Reference proteome</keyword>
<comment type="caution">
    <text evidence="1">The sequence shown here is derived from an EMBL/GenBank/DDBJ whole genome shotgun (WGS) entry which is preliminary data.</text>
</comment>
<dbReference type="AlphaFoldDB" id="A0A9P9D232"/>
<name>A0A9P9D232_9HYPO</name>
<protein>
    <submittedName>
        <fullName evidence="1">Uncharacterized protein</fullName>
    </submittedName>
</protein>
<gene>
    <name evidence="1" type="ORF">B0J13DRAFT_534440</name>
</gene>
<dbReference type="Proteomes" id="UP000717696">
    <property type="component" value="Unassembled WGS sequence"/>
</dbReference>
<reference evidence="1" key="1">
    <citation type="journal article" date="2021" name="Nat. Commun.">
        <title>Genetic determinants of endophytism in the Arabidopsis root mycobiome.</title>
        <authorList>
            <person name="Mesny F."/>
            <person name="Miyauchi S."/>
            <person name="Thiergart T."/>
            <person name="Pickel B."/>
            <person name="Atanasova L."/>
            <person name="Karlsson M."/>
            <person name="Huettel B."/>
            <person name="Barry K.W."/>
            <person name="Haridas S."/>
            <person name="Chen C."/>
            <person name="Bauer D."/>
            <person name="Andreopoulos W."/>
            <person name="Pangilinan J."/>
            <person name="LaButti K."/>
            <person name="Riley R."/>
            <person name="Lipzen A."/>
            <person name="Clum A."/>
            <person name="Drula E."/>
            <person name="Henrissat B."/>
            <person name="Kohler A."/>
            <person name="Grigoriev I.V."/>
            <person name="Martin F.M."/>
            <person name="Hacquard S."/>
        </authorList>
    </citation>
    <scope>NUCLEOTIDE SEQUENCE</scope>
    <source>
        <strain evidence="1">MPI-CAGE-AT-0021</strain>
    </source>
</reference>
<proteinExistence type="predicted"/>